<sequence length="40" mass="4786">MRAIVKKNILVVNKEFLQQQQITDTKKRNSIHKLCSVFER</sequence>
<dbReference type="AlphaFoldDB" id="A0A563VQN5"/>
<keyword evidence="2" id="KW-1185">Reference proteome</keyword>
<protein>
    <submittedName>
        <fullName evidence="1">Uncharacterized protein</fullName>
    </submittedName>
</protein>
<evidence type="ECO:0000313" key="2">
    <source>
        <dbReference type="Proteomes" id="UP000320055"/>
    </source>
</evidence>
<dbReference type="Proteomes" id="UP000320055">
    <property type="component" value="Unassembled WGS sequence"/>
</dbReference>
<dbReference type="EMBL" id="CAACVJ010000135">
    <property type="protein sequence ID" value="VEP13778.1"/>
    <property type="molecule type" value="Genomic_DNA"/>
</dbReference>
<name>A0A563VQN5_9CYAN</name>
<organism evidence="1 2">
    <name type="scientific">Hyella patelloides LEGE 07179</name>
    <dbReference type="NCBI Taxonomy" id="945734"/>
    <lineage>
        <taxon>Bacteria</taxon>
        <taxon>Bacillati</taxon>
        <taxon>Cyanobacteriota</taxon>
        <taxon>Cyanophyceae</taxon>
        <taxon>Pleurocapsales</taxon>
        <taxon>Hyellaceae</taxon>
        <taxon>Hyella</taxon>
    </lineage>
</organism>
<accession>A0A563VQN5</accession>
<proteinExistence type="predicted"/>
<evidence type="ECO:0000313" key="1">
    <source>
        <dbReference type="EMBL" id="VEP13778.1"/>
    </source>
</evidence>
<gene>
    <name evidence="1" type="ORF">H1P_220019</name>
</gene>
<reference evidence="1 2" key="1">
    <citation type="submission" date="2019-01" db="EMBL/GenBank/DDBJ databases">
        <authorList>
            <person name="Brito A."/>
        </authorList>
    </citation>
    <scope>NUCLEOTIDE SEQUENCE [LARGE SCALE GENOMIC DNA]</scope>
    <source>
        <strain evidence="1">1</strain>
    </source>
</reference>